<dbReference type="SUPFAM" id="SSF56042">
    <property type="entry name" value="PurM C-terminal domain-like"/>
    <property type="match status" value="1"/>
</dbReference>
<feature type="domain" description="PurM-like C-terminal" evidence="1">
    <location>
        <begin position="3"/>
        <end position="62"/>
    </location>
</feature>
<protein>
    <submittedName>
        <fullName evidence="2">Phosphoribosylformylglycinamidine synthase 2</fullName>
        <ecNumber evidence="2">6.3.5.3</ecNumber>
    </submittedName>
</protein>
<dbReference type="Pfam" id="PF02769">
    <property type="entry name" value="AIRS_C"/>
    <property type="match status" value="1"/>
</dbReference>
<proteinExistence type="predicted"/>
<dbReference type="InterPro" id="IPR036676">
    <property type="entry name" value="PurM-like_C_sf"/>
</dbReference>
<evidence type="ECO:0000259" key="1">
    <source>
        <dbReference type="Pfam" id="PF02769"/>
    </source>
</evidence>
<dbReference type="GO" id="GO:0004642">
    <property type="term" value="F:phosphoribosylformylglycinamidine synthase activity"/>
    <property type="evidence" value="ECO:0007669"/>
    <property type="project" value="UniProtKB-EC"/>
</dbReference>
<comment type="caution">
    <text evidence="2">The sequence shown here is derived from an EMBL/GenBank/DDBJ whole genome shotgun (WGS) entry which is preliminary data.</text>
</comment>
<reference evidence="2" key="1">
    <citation type="submission" date="2016-10" db="EMBL/GenBank/DDBJ databases">
        <title>Sequence of Gallionella enrichment culture.</title>
        <authorList>
            <person name="Poehlein A."/>
            <person name="Muehling M."/>
            <person name="Daniel R."/>
        </authorList>
    </citation>
    <scope>NUCLEOTIDE SEQUENCE</scope>
</reference>
<name>A0A1J5QDP9_9ZZZZ</name>
<dbReference type="EMBL" id="MLJW01000888">
    <property type="protein sequence ID" value="OIQ81734.1"/>
    <property type="molecule type" value="Genomic_DNA"/>
</dbReference>
<dbReference type="AlphaFoldDB" id="A0A1J5QDP9"/>
<evidence type="ECO:0000313" key="2">
    <source>
        <dbReference type="EMBL" id="OIQ81734.1"/>
    </source>
</evidence>
<accession>A0A1J5QDP9</accession>
<sequence length="93" mass="9298">MAGGVGAQLLAAPGSMVPHAYWFGEDQARYIVTVPAGQAGLVLAKMKGAGVSCARIGTTGGGAVAIAGEEPVSVEALKAGFESWFPAYMNANA</sequence>
<dbReference type="Gene3D" id="3.90.650.10">
    <property type="entry name" value="PurM-like C-terminal domain"/>
    <property type="match status" value="1"/>
</dbReference>
<gene>
    <name evidence="2" type="primary">purL_12</name>
    <name evidence="2" type="ORF">GALL_364940</name>
</gene>
<dbReference type="InterPro" id="IPR010918">
    <property type="entry name" value="PurM-like_C_dom"/>
</dbReference>
<dbReference type="EC" id="6.3.5.3" evidence="2"/>
<keyword evidence="2" id="KW-0436">Ligase</keyword>
<organism evidence="2">
    <name type="scientific">mine drainage metagenome</name>
    <dbReference type="NCBI Taxonomy" id="410659"/>
    <lineage>
        <taxon>unclassified sequences</taxon>
        <taxon>metagenomes</taxon>
        <taxon>ecological metagenomes</taxon>
    </lineage>
</organism>